<gene>
    <name evidence="1" type="ORF">A4H34_08990</name>
</gene>
<organism evidence="1 2">
    <name type="scientific">Peptidiphaga gingivicola</name>
    <dbReference type="NCBI Taxonomy" id="2741497"/>
    <lineage>
        <taxon>Bacteria</taxon>
        <taxon>Bacillati</taxon>
        <taxon>Actinomycetota</taxon>
        <taxon>Actinomycetes</taxon>
        <taxon>Actinomycetales</taxon>
        <taxon>Actinomycetaceae</taxon>
        <taxon>Peptidiphaga</taxon>
    </lineage>
</organism>
<accession>A0A179B0J4</accession>
<dbReference type="AlphaFoldDB" id="A0A179B0J4"/>
<comment type="caution">
    <text evidence="1">The sequence shown here is derived from an EMBL/GenBank/DDBJ whole genome shotgun (WGS) entry which is preliminary data.</text>
</comment>
<evidence type="ECO:0000313" key="1">
    <source>
        <dbReference type="EMBL" id="OAP85237.1"/>
    </source>
</evidence>
<evidence type="ECO:0000313" key="2">
    <source>
        <dbReference type="Proteomes" id="UP000078368"/>
    </source>
</evidence>
<keyword evidence="2" id="KW-1185">Reference proteome</keyword>
<reference evidence="1 2" key="1">
    <citation type="submission" date="2016-04" db="EMBL/GenBank/DDBJ databases">
        <title>Peptidophaga gingivicola gen. nov., sp. nov., isolated from human subgingival plaque.</title>
        <authorList>
            <person name="Beall C.J."/>
            <person name="Mokrzan E.M."/>
            <person name="Griffen A.L."/>
            <person name="Leys E.J."/>
        </authorList>
    </citation>
    <scope>NUCLEOTIDE SEQUENCE [LARGE SCALE GENOMIC DNA]</scope>
    <source>
        <strain evidence="1 2">BA112</strain>
    </source>
</reference>
<proteinExistence type="predicted"/>
<dbReference type="Proteomes" id="UP000078368">
    <property type="component" value="Unassembled WGS sequence"/>
</dbReference>
<sequence length="78" mass="8907">MFFIDRRPLLMRSGYFSWLEEGLSWTPDAFSGRDVRLVPGGRHWKRGHLVIYEHDVVYERNRSTNGAGSSPLPGSLDG</sequence>
<dbReference type="EMBL" id="LVZK01000003">
    <property type="protein sequence ID" value="OAP85237.1"/>
    <property type="molecule type" value="Genomic_DNA"/>
</dbReference>
<name>A0A179B0J4_9ACTO</name>
<protein>
    <submittedName>
        <fullName evidence="1">Uncharacterized protein</fullName>
    </submittedName>
</protein>